<evidence type="ECO:0000256" key="1">
    <source>
        <dbReference type="ARBA" id="ARBA00001947"/>
    </source>
</evidence>
<evidence type="ECO:0000256" key="2">
    <source>
        <dbReference type="ARBA" id="ARBA00022723"/>
    </source>
</evidence>
<keyword evidence="2" id="KW-0479">Metal-binding</keyword>
<evidence type="ECO:0000313" key="6">
    <source>
        <dbReference type="EMBL" id="QCC52084.1"/>
    </source>
</evidence>
<dbReference type="SUPFAM" id="SSF53187">
    <property type="entry name" value="Zn-dependent exopeptidases"/>
    <property type="match status" value="1"/>
</dbReference>
<evidence type="ECO:0000256" key="3">
    <source>
        <dbReference type="ARBA" id="ARBA00022801"/>
    </source>
</evidence>
<organism evidence="6 7">
    <name type="scientific">Halapricum salinum</name>
    <dbReference type="NCBI Taxonomy" id="1457250"/>
    <lineage>
        <taxon>Archaea</taxon>
        <taxon>Methanobacteriati</taxon>
        <taxon>Methanobacteriota</taxon>
        <taxon>Stenosarchaea group</taxon>
        <taxon>Halobacteria</taxon>
        <taxon>Halobacteriales</taxon>
        <taxon>Haloarculaceae</taxon>
        <taxon>Halapricum</taxon>
    </lineage>
</organism>
<dbReference type="AlphaFoldDB" id="A0A4D6HDC3"/>
<sequence length="262" mass="28719">MRIEQVGDGDPEIAVVAAVHGDEPCGVRGIERLLDAQPDFERAAKLIVANEEALAAEKRYLDEDLNRAFPGDPNGETHESRLAAELTGELEGCTTLALHSTQSYEHPFAIVREATGVPLELASQLDVAAVVETGPFDDGRLFESVTQLVEVECGYQGSDRAADNAARLIREFLRATGVLADEPPLDPREHPVFRLDDVVPKSEAEEYEVFVTNFERVEAGDPFAAVDGEYVIADEEFYPVLLSAYGYEDVFGYTAKKRDVSV</sequence>
<dbReference type="GO" id="GO:0016788">
    <property type="term" value="F:hydrolase activity, acting on ester bonds"/>
    <property type="evidence" value="ECO:0007669"/>
    <property type="project" value="InterPro"/>
</dbReference>
<dbReference type="OrthoDB" id="323389at2157"/>
<dbReference type="InterPro" id="IPR055438">
    <property type="entry name" value="AstE_AspA_cat"/>
</dbReference>
<dbReference type="EMBL" id="CP031310">
    <property type="protein sequence ID" value="QCC52084.1"/>
    <property type="molecule type" value="Genomic_DNA"/>
</dbReference>
<keyword evidence="3" id="KW-0378">Hydrolase</keyword>
<dbReference type="STRING" id="1457250.GCA_000755225_01456"/>
<reference evidence="6 7" key="1">
    <citation type="journal article" date="2019" name="Nat. Commun.">
        <title>A new type of DNA phosphorothioation-based antiviral system in archaea.</title>
        <authorList>
            <person name="Xiong L."/>
            <person name="Liu S."/>
            <person name="Chen S."/>
            <person name="Xiao Y."/>
            <person name="Zhu B."/>
            <person name="Gao Y."/>
            <person name="Zhang Y."/>
            <person name="Chen B."/>
            <person name="Luo J."/>
            <person name="Deng Z."/>
            <person name="Chen X."/>
            <person name="Wang L."/>
            <person name="Chen S."/>
        </authorList>
    </citation>
    <scope>NUCLEOTIDE SEQUENCE [LARGE SCALE GENOMIC DNA]</scope>
    <source>
        <strain evidence="6 7">CBA1105</strain>
    </source>
</reference>
<dbReference type="GeneID" id="39848793"/>
<keyword evidence="7" id="KW-1185">Reference proteome</keyword>
<gene>
    <name evidence="6" type="ORF">DV733_12995</name>
</gene>
<dbReference type="Pfam" id="PF24827">
    <property type="entry name" value="AstE_AspA_cat"/>
    <property type="match status" value="1"/>
</dbReference>
<evidence type="ECO:0000313" key="7">
    <source>
        <dbReference type="Proteomes" id="UP000296706"/>
    </source>
</evidence>
<feature type="domain" description="Succinylglutamate desuccinylase/Aspartoacylase catalytic" evidence="5">
    <location>
        <begin position="11"/>
        <end position="171"/>
    </location>
</feature>
<protein>
    <submittedName>
        <fullName evidence="6">Succinylglutamate desuccinylase</fullName>
    </submittedName>
</protein>
<dbReference type="InterPro" id="IPR050178">
    <property type="entry name" value="AspA/AstE_fam"/>
</dbReference>
<dbReference type="KEGG" id="hsn:DV733_12995"/>
<dbReference type="GO" id="GO:0005829">
    <property type="term" value="C:cytosol"/>
    <property type="evidence" value="ECO:0007669"/>
    <property type="project" value="TreeGrafter"/>
</dbReference>
<name>A0A4D6HDC3_9EURY</name>
<keyword evidence="4" id="KW-0862">Zinc</keyword>
<evidence type="ECO:0000256" key="4">
    <source>
        <dbReference type="ARBA" id="ARBA00022833"/>
    </source>
</evidence>
<dbReference type="PANTHER" id="PTHR15162">
    <property type="entry name" value="ASPARTOACYLASE"/>
    <property type="match status" value="1"/>
</dbReference>
<dbReference type="Proteomes" id="UP000296706">
    <property type="component" value="Chromosome"/>
</dbReference>
<comment type="cofactor">
    <cofactor evidence="1">
        <name>Zn(2+)</name>
        <dbReference type="ChEBI" id="CHEBI:29105"/>
    </cofactor>
</comment>
<dbReference type="GO" id="GO:0046872">
    <property type="term" value="F:metal ion binding"/>
    <property type="evidence" value="ECO:0007669"/>
    <property type="project" value="UniProtKB-KW"/>
</dbReference>
<accession>A0A4D6HDC3</accession>
<evidence type="ECO:0000259" key="5">
    <source>
        <dbReference type="Pfam" id="PF24827"/>
    </source>
</evidence>
<dbReference type="PANTHER" id="PTHR15162:SF7">
    <property type="entry name" value="SUCCINYLGLUTAMATE DESUCCINYLASE"/>
    <property type="match status" value="1"/>
</dbReference>
<dbReference type="RefSeq" id="WP_049992413.1">
    <property type="nucleotide sequence ID" value="NZ_CP031310.1"/>
</dbReference>
<dbReference type="Gene3D" id="3.40.630.10">
    <property type="entry name" value="Zn peptidases"/>
    <property type="match status" value="1"/>
</dbReference>
<proteinExistence type="predicted"/>